<keyword evidence="3" id="KW-0678">Repressor</keyword>
<evidence type="ECO:0000256" key="8">
    <source>
        <dbReference type="ARBA" id="ARBA00030117"/>
    </source>
</evidence>
<dbReference type="KEGG" id="hbh:E4T21_21220"/>
<evidence type="ECO:0000256" key="1">
    <source>
        <dbReference type="ARBA" id="ARBA00005322"/>
    </source>
</evidence>
<evidence type="ECO:0000256" key="4">
    <source>
        <dbReference type="ARBA" id="ARBA00022795"/>
    </source>
</evidence>
<keyword evidence="4" id="KW-1005">Bacterial flagellum biogenesis</keyword>
<evidence type="ECO:0000256" key="9">
    <source>
        <dbReference type="SAM" id="MobiDB-lite"/>
    </source>
</evidence>
<comment type="similarity">
    <text evidence="1">Belongs to the FlgM family.</text>
</comment>
<evidence type="ECO:0000256" key="7">
    <source>
        <dbReference type="ARBA" id="ARBA00024739"/>
    </source>
</evidence>
<dbReference type="GO" id="GO:0044781">
    <property type="term" value="P:bacterial-type flagellum organization"/>
    <property type="evidence" value="ECO:0007669"/>
    <property type="project" value="UniProtKB-KW"/>
</dbReference>
<dbReference type="SUPFAM" id="SSF101498">
    <property type="entry name" value="Anti-sigma factor FlgM"/>
    <property type="match status" value="1"/>
</dbReference>
<evidence type="ECO:0000259" key="10">
    <source>
        <dbReference type="Pfam" id="PF04316"/>
    </source>
</evidence>
<evidence type="ECO:0000256" key="5">
    <source>
        <dbReference type="ARBA" id="ARBA00023015"/>
    </source>
</evidence>
<dbReference type="GO" id="GO:0045892">
    <property type="term" value="P:negative regulation of DNA-templated transcription"/>
    <property type="evidence" value="ECO:0007669"/>
    <property type="project" value="InterPro"/>
</dbReference>
<feature type="domain" description="Anti-sigma-28 factor FlgM C-terminal" evidence="10">
    <location>
        <begin position="51"/>
        <end position="84"/>
    </location>
</feature>
<keyword evidence="6" id="KW-0804">Transcription</keyword>
<evidence type="ECO:0000256" key="2">
    <source>
        <dbReference type="ARBA" id="ARBA00017823"/>
    </source>
</evidence>
<dbReference type="Pfam" id="PF04316">
    <property type="entry name" value="FlgM"/>
    <property type="match status" value="1"/>
</dbReference>
<reference evidence="11" key="1">
    <citation type="submission" date="2021-02" db="EMBL/GenBank/DDBJ databases">
        <title>Strain Y2R2, a novel species of the genus Halomonas.</title>
        <authorList>
            <person name="Huang H."/>
        </authorList>
    </citation>
    <scope>NUCLEOTIDE SEQUENCE</scope>
    <source>
        <strain evidence="11">Y2R2</strain>
    </source>
</reference>
<dbReference type="EMBL" id="CP038437">
    <property type="protein sequence ID" value="QEM83808.1"/>
    <property type="molecule type" value="Genomic_DNA"/>
</dbReference>
<gene>
    <name evidence="11" type="primary">flgM</name>
    <name evidence="11" type="ORF">E4T21_21220</name>
</gene>
<feature type="compositionally biased region" description="Polar residues" evidence="9">
    <location>
        <begin position="1"/>
        <end position="27"/>
    </location>
</feature>
<dbReference type="AlphaFoldDB" id="A0A5C1NMY9"/>
<feature type="compositionally biased region" description="Basic and acidic residues" evidence="9">
    <location>
        <begin position="47"/>
        <end position="56"/>
    </location>
</feature>
<dbReference type="NCBIfam" id="TIGR03824">
    <property type="entry name" value="FlgM_jcvi"/>
    <property type="match status" value="1"/>
</dbReference>
<dbReference type="InterPro" id="IPR031316">
    <property type="entry name" value="FlgM_C"/>
</dbReference>
<evidence type="ECO:0000313" key="11">
    <source>
        <dbReference type="EMBL" id="QEM83808.1"/>
    </source>
</evidence>
<dbReference type="OrthoDB" id="5298032at2"/>
<keyword evidence="11" id="KW-0282">Flagellum</keyword>
<keyword evidence="5" id="KW-0805">Transcription regulation</keyword>
<dbReference type="Proteomes" id="UP000324285">
    <property type="component" value="Chromosome"/>
</dbReference>
<comment type="function">
    <text evidence="7">Responsible for the coupling of flagellin expression to flagellar assembly by preventing expression of the flagellin genes when a component of the middle class of proteins is defective. It negatively regulates flagellar genes by inhibiting the activity of FliA by directly binding to FliA.</text>
</comment>
<organism evidence="11 12">
    <name type="scientific">Halomonas binhaiensis</name>
    <dbReference type="NCBI Taxonomy" id="2562282"/>
    <lineage>
        <taxon>Bacteria</taxon>
        <taxon>Pseudomonadati</taxon>
        <taxon>Pseudomonadota</taxon>
        <taxon>Gammaproteobacteria</taxon>
        <taxon>Oceanospirillales</taxon>
        <taxon>Halomonadaceae</taxon>
        <taxon>Halomonas</taxon>
    </lineage>
</organism>
<dbReference type="RefSeq" id="WP_149286928.1">
    <property type="nucleotide sequence ID" value="NZ_CP038437.2"/>
</dbReference>
<proteinExistence type="inferred from homology"/>
<evidence type="ECO:0000256" key="6">
    <source>
        <dbReference type="ARBA" id="ARBA00023163"/>
    </source>
</evidence>
<evidence type="ECO:0000313" key="12">
    <source>
        <dbReference type="Proteomes" id="UP000324285"/>
    </source>
</evidence>
<keyword evidence="12" id="KW-1185">Reference proteome</keyword>
<keyword evidence="11" id="KW-0969">Cilium</keyword>
<name>A0A5C1NMY9_9GAMM</name>
<accession>A0A5C1NMY9</accession>
<evidence type="ECO:0000256" key="3">
    <source>
        <dbReference type="ARBA" id="ARBA00022491"/>
    </source>
</evidence>
<dbReference type="InterPro" id="IPR035890">
    <property type="entry name" value="Anti-sigma-28_factor_FlgM_sf"/>
</dbReference>
<dbReference type="InterPro" id="IPR007412">
    <property type="entry name" value="FlgM"/>
</dbReference>
<feature type="region of interest" description="Disordered" evidence="9">
    <location>
        <begin position="1"/>
        <end position="56"/>
    </location>
</feature>
<protein>
    <recommendedName>
        <fullName evidence="2">Negative regulator of flagellin synthesis</fullName>
    </recommendedName>
    <alternativeName>
        <fullName evidence="8">Anti-sigma-28 factor</fullName>
    </alternativeName>
</protein>
<sequence>MKISPNTPLAHSASTEKSATTQSQKVTNLPAGHEQGAPSSLTHLSHPHADTRQDIDMARVTEIRDAIREGRLHISPERIADGLLASVRDMLDKETPQ</sequence>
<keyword evidence="11" id="KW-0966">Cell projection</keyword>